<dbReference type="GO" id="GO:0071897">
    <property type="term" value="P:DNA biosynthetic process"/>
    <property type="evidence" value="ECO:0007669"/>
    <property type="project" value="UniProtKB-ARBA"/>
</dbReference>
<gene>
    <name evidence="2" type="ORF">RF55_14055</name>
</gene>
<dbReference type="PANTHER" id="PTHR47331">
    <property type="entry name" value="PHD-TYPE DOMAIN-CONTAINING PROTEIN"/>
    <property type="match status" value="1"/>
</dbReference>
<dbReference type="STRING" id="67767.A0A0J7K9F4"/>
<dbReference type="PaxDb" id="67767-A0A0J7K9F4"/>
<dbReference type="InterPro" id="IPR005312">
    <property type="entry name" value="DUF1759"/>
</dbReference>
<dbReference type="InterPro" id="IPR043502">
    <property type="entry name" value="DNA/RNA_pol_sf"/>
</dbReference>
<keyword evidence="3" id="KW-1185">Reference proteome</keyword>
<dbReference type="PANTHER" id="PTHR47331:SF5">
    <property type="entry name" value="RIBONUCLEASE H"/>
    <property type="match status" value="1"/>
</dbReference>
<evidence type="ECO:0000313" key="3">
    <source>
        <dbReference type="Proteomes" id="UP000036403"/>
    </source>
</evidence>
<dbReference type="Pfam" id="PF03564">
    <property type="entry name" value="DUF1759"/>
    <property type="match status" value="1"/>
</dbReference>
<accession>A0A0J7K9F4</accession>
<dbReference type="Proteomes" id="UP000036403">
    <property type="component" value="Unassembled WGS sequence"/>
</dbReference>
<dbReference type="EMBL" id="LBMM01011423">
    <property type="protein sequence ID" value="KMQ86851.1"/>
    <property type="molecule type" value="Genomic_DNA"/>
</dbReference>
<evidence type="ECO:0000256" key="1">
    <source>
        <dbReference type="SAM" id="MobiDB-lite"/>
    </source>
</evidence>
<protein>
    <submittedName>
        <fullName evidence="2">Gag-pol polyprotein</fullName>
    </submittedName>
</protein>
<feature type="region of interest" description="Disordered" evidence="1">
    <location>
        <begin position="282"/>
        <end position="307"/>
    </location>
</feature>
<dbReference type="OrthoDB" id="7700578at2759"/>
<proteinExistence type="predicted"/>
<name>A0A0J7K9F4_LASNI</name>
<dbReference type="CDD" id="cd00303">
    <property type="entry name" value="retropepsin_like"/>
    <property type="match status" value="1"/>
</dbReference>
<feature type="region of interest" description="Disordered" evidence="1">
    <location>
        <begin position="191"/>
        <end position="219"/>
    </location>
</feature>
<organism evidence="2 3">
    <name type="scientific">Lasius niger</name>
    <name type="common">Black garden ant</name>
    <dbReference type="NCBI Taxonomy" id="67767"/>
    <lineage>
        <taxon>Eukaryota</taxon>
        <taxon>Metazoa</taxon>
        <taxon>Ecdysozoa</taxon>
        <taxon>Arthropoda</taxon>
        <taxon>Hexapoda</taxon>
        <taxon>Insecta</taxon>
        <taxon>Pterygota</taxon>
        <taxon>Neoptera</taxon>
        <taxon>Endopterygota</taxon>
        <taxon>Hymenoptera</taxon>
        <taxon>Apocrita</taxon>
        <taxon>Aculeata</taxon>
        <taxon>Formicoidea</taxon>
        <taxon>Formicidae</taxon>
        <taxon>Formicinae</taxon>
        <taxon>Lasius</taxon>
        <taxon>Lasius</taxon>
    </lineage>
</organism>
<comment type="caution">
    <text evidence="2">The sequence shown here is derived from an EMBL/GenBank/DDBJ whole genome shotgun (WGS) entry which is preliminary data.</text>
</comment>
<feature type="compositionally biased region" description="Low complexity" evidence="1">
    <location>
        <begin position="290"/>
        <end position="306"/>
    </location>
</feature>
<dbReference type="Pfam" id="PF05380">
    <property type="entry name" value="Peptidase_A17"/>
    <property type="match status" value="1"/>
</dbReference>
<evidence type="ECO:0000313" key="2">
    <source>
        <dbReference type="EMBL" id="KMQ86851.1"/>
    </source>
</evidence>
<dbReference type="SUPFAM" id="SSF56672">
    <property type="entry name" value="DNA/RNA polymerases"/>
    <property type="match status" value="1"/>
</dbReference>
<dbReference type="AlphaFoldDB" id="A0A0J7K9F4"/>
<dbReference type="InterPro" id="IPR008042">
    <property type="entry name" value="Retrotrans_Pao"/>
</dbReference>
<reference evidence="2 3" key="1">
    <citation type="submission" date="2015-04" db="EMBL/GenBank/DDBJ databases">
        <title>Lasius niger genome sequencing.</title>
        <authorList>
            <person name="Konorov E.A."/>
            <person name="Nikitin M.A."/>
            <person name="Kirill M.V."/>
            <person name="Chang P."/>
        </authorList>
    </citation>
    <scope>NUCLEOTIDE SEQUENCE [LARGE SCALE GENOMIC DNA]</scope>
    <source>
        <tissue evidence="2">Whole</tissue>
    </source>
</reference>
<sequence>MPIYFHHARLPRIDIPKFNGTPSDWLSFKDLFSSLILANPTLSSVEKLQYLKTSLVGSAAHLLKNTTLTAENFQKAWEALIAFYENKRLLVNSALHSLLTLKRMTKESANELEQLYTNIMQIHRTLETLKRPIQHWDDFFVFIAVQRLDSESVKAWEHHLGSSKEPPTWTQFSEFLITRLLSLQAFEKSRTGKPGTLSNQHSFKSHFQGKAKETHSQKPSTLCSSNHYITSCPQYNAKSVPQKKEILKKYNLCYNCLGPHRVSACRITKRCLKCGQKPHTSIHQKEGAKSTSSDSTSSTASNLKSTQSTSADTHVLVSCHTQPTNSGVLLATAQVLATSPRGDIIKVRALIDQGSEISLVTERLVQMLHIPRTSSTIPLTGIGAQRSNTTRGLTHFTVRSHNNDFEISISAYILPKLTAPLPSTNFQQKHWSHLDGLTLADYNYKSSGLIDITLGSDVFHQIIEEGLIKGDENSPIAQSTKLGWIISGPVGNNYARNELHGYHAMVDRELHDLLQRFWRVDEIPVSPSLLLSKEEQECEQHFKSTHSRDNQGRYNVWLPFKKSINALGESRSKAIRMLHRLSNQFSTNQGYAQAYHEFLQNYESLGHMIRVPPSRPEPKSTYYLPHHGVFRENSSTTKLRVVFNGSSRTSNGTSLNDSLHTGVKLQTDVFDVLIWFRQFRYVFSCDIEKMYRQINVHQEDWNYQHILWMNQDREVSTYQLTTVTYGLACSPYLALQTITQLIEDEGRQFPLAIPPLTKGRYVDIFGGSDSFEQTKDIIQQLAALCKAGGFPLQKWTSNDTRILEVISPNPHGDPTSIQFEESTTVYILGLCWNSVTDSLQFTANLTQPLGITKRIILSTIAKIFDPLGLLAPVIITAKILIQELWALKLGWDDPLPPSVTDK</sequence>